<keyword evidence="3" id="KW-1185">Reference proteome</keyword>
<feature type="compositionally biased region" description="Basic residues" evidence="1">
    <location>
        <begin position="306"/>
        <end position="324"/>
    </location>
</feature>
<feature type="region of interest" description="Disordered" evidence="1">
    <location>
        <begin position="292"/>
        <end position="324"/>
    </location>
</feature>
<dbReference type="OrthoDB" id="6194308at2"/>
<dbReference type="AlphaFoldDB" id="A0A4R2IGK9"/>
<evidence type="ECO:0008006" key="4">
    <source>
        <dbReference type="Google" id="ProtNLM"/>
    </source>
</evidence>
<accession>A0A4R2IGK9</accession>
<proteinExistence type="predicted"/>
<dbReference type="InterPro" id="IPR036514">
    <property type="entry name" value="SGNH_hydro_sf"/>
</dbReference>
<reference evidence="2 3" key="1">
    <citation type="journal article" date="2015" name="Stand. Genomic Sci.">
        <title>Genomic Encyclopedia of Bacterial and Archaeal Type Strains, Phase III: the genomes of soil and plant-associated and newly described type strains.</title>
        <authorList>
            <person name="Whitman W.B."/>
            <person name="Woyke T."/>
            <person name="Klenk H.P."/>
            <person name="Zhou Y."/>
            <person name="Lilburn T.G."/>
            <person name="Beck B.J."/>
            <person name="De Vos P."/>
            <person name="Vandamme P."/>
            <person name="Eisen J.A."/>
            <person name="Garrity G."/>
            <person name="Hugenholtz P."/>
            <person name="Kyrpides N.C."/>
        </authorList>
    </citation>
    <scope>NUCLEOTIDE SEQUENCE [LARGE SCALE GENOMIC DNA]</scope>
    <source>
        <strain evidence="2 3">A3</strain>
    </source>
</reference>
<dbReference type="RefSeq" id="WP_131993680.1">
    <property type="nucleotide sequence ID" value="NZ_JACGXM010000002.1"/>
</dbReference>
<dbReference type="Gene3D" id="3.40.50.1110">
    <property type="entry name" value="SGNH hydrolase"/>
    <property type="match status" value="1"/>
</dbReference>
<dbReference type="GO" id="GO:0016788">
    <property type="term" value="F:hydrolase activity, acting on ester bonds"/>
    <property type="evidence" value="ECO:0007669"/>
    <property type="project" value="InterPro"/>
</dbReference>
<protein>
    <recommendedName>
        <fullName evidence="4">GDSL-like lipase/acylhydrolase family protein</fullName>
    </recommendedName>
</protein>
<dbReference type="Pfam" id="PF00657">
    <property type="entry name" value="Lipase_GDSL"/>
    <property type="match status" value="1"/>
</dbReference>
<evidence type="ECO:0000313" key="3">
    <source>
        <dbReference type="Proteomes" id="UP000294862"/>
    </source>
</evidence>
<evidence type="ECO:0000256" key="1">
    <source>
        <dbReference type="SAM" id="MobiDB-lite"/>
    </source>
</evidence>
<sequence length="324" mass="35390">MAGPIREYPLDRCDLFLARCKSRSRAIKVFATGDSWLAAPGGWWRGASVVNLLNDDDWVRAIDPTHPGFNVLSIAKVGFEMKQMPGDHDLVALDYVRSEFARQQRPFAFDAFMVSGGGNDFIPKIQSYVSGGDGEATIDAAALDAIFDQIASRWSALLARLVPGSAPVLTNGYGPIIPTLEPGSTWLPLLGIGPWVGPWLLQHCGLDAVHARAIVDEVMNRFNARIAALPGVTYFDLRPVVAAMPASFWHDEIHFTAAGWERVAQRWMEELDARAGRTPQVPAASLRGVRMPALAGARATPEKKAARARKPGAKSTRGRSRRPR</sequence>
<comment type="caution">
    <text evidence="2">The sequence shown here is derived from an EMBL/GenBank/DDBJ whole genome shotgun (WGS) entry which is preliminary data.</text>
</comment>
<dbReference type="SUPFAM" id="SSF52266">
    <property type="entry name" value="SGNH hydrolase"/>
    <property type="match status" value="1"/>
</dbReference>
<organism evidence="2 3">
    <name type="scientific">Dokdonella fugitiva</name>
    <dbReference type="NCBI Taxonomy" id="328517"/>
    <lineage>
        <taxon>Bacteria</taxon>
        <taxon>Pseudomonadati</taxon>
        <taxon>Pseudomonadota</taxon>
        <taxon>Gammaproteobacteria</taxon>
        <taxon>Lysobacterales</taxon>
        <taxon>Rhodanobacteraceae</taxon>
        <taxon>Dokdonella</taxon>
    </lineage>
</organism>
<gene>
    <name evidence="2" type="ORF">EV148_101780</name>
</gene>
<dbReference type="InterPro" id="IPR001087">
    <property type="entry name" value="GDSL"/>
</dbReference>
<name>A0A4R2IGK9_9GAMM</name>
<dbReference type="EMBL" id="SLWQ01000001">
    <property type="protein sequence ID" value="TCO43356.1"/>
    <property type="molecule type" value="Genomic_DNA"/>
</dbReference>
<dbReference type="Proteomes" id="UP000294862">
    <property type="component" value="Unassembled WGS sequence"/>
</dbReference>
<evidence type="ECO:0000313" key="2">
    <source>
        <dbReference type="EMBL" id="TCO43356.1"/>
    </source>
</evidence>